<evidence type="ECO:0000313" key="1">
    <source>
        <dbReference type="EMBL" id="APB62382.1"/>
    </source>
</evidence>
<dbReference type="RefSeq" id="WP_172688868.1">
    <property type="nucleotide sequence ID" value="NZ_KX711616.1"/>
</dbReference>
<reference evidence="1" key="4">
    <citation type="journal article" date="2006" name="Microbiology">
        <title>The replicative polymerases PolC and DnaE are required for theta replication of the Bacillus subtilis plasmid pBS72.</title>
        <authorList>
            <person name="Titok M."/>
            <person name="Suski C."/>
            <person name="Dalmais B."/>
            <person name="Ehrlich S.D."/>
            <person name="Janniere L."/>
        </authorList>
    </citation>
    <scope>NUCLEOTIDE SEQUENCE</scope>
    <source>
        <strain evidence="1">72</strain>
        <plasmid evidence="1">pBS72</plasmid>
    </source>
</reference>
<reference evidence="1" key="1">
    <citation type="journal article" date="2002" name="Mikrobiologiia">
        <title>Soil strain of Bacillus subtilis harboring a large plasmid that mediates high-frequency conjugal mobilization.</title>
        <authorList>
            <person name="Lotareva O.V."/>
            <person name="Poluektova E.U."/>
            <person name="Titok M.A."/>
            <person name="Prozorov A.A."/>
        </authorList>
    </citation>
    <scope>NUCLEOTIDE SEQUENCE</scope>
    <source>
        <strain evidence="1">72</strain>
        <plasmid evidence="1">pBS72</plasmid>
    </source>
</reference>
<sequence length="233" mass="26920">MALVPKMKESDLFEPVKSFLINNGCSKVYGEVLGCDVFGINGVCDIVVELKTTLSFKLIDQALDRLNHGHYVYIAVPKRKGHIPRCVKYLLEEKNIGLLEVGKDKYSDDIIVHVSIPAKYNRLATEWKKRGFKSTRDYIKNYHETQIGGVKGGEGVTEYSSMIDNIKDFLYRRMRGKWASIEEILNHCETYYSNPKPSLSATLQAKWNSGWCESKVVNRKRYFRIRKEQYYGE</sequence>
<organism evidence="1">
    <name type="scientific">Bacillus subtilis</name>
    <dbReference type="NCBI Taxonomy" id="1423"/>
    <lineage>
        <taxon>Bacteria</taxon>
        <taxon>Bacillati</taxon>
        <taxon>Bacillota</taxon>
        <taxon>Bacilli</taxon>
        <taxon>Bacillales</taxon>
        <taxon>Bacillaceae</taxon>
        <taxon>Bacillus</taxon>
    </lineage>
</organism>
<geneLocation type="plasmid" evidence="1">
    <name>pBS72</name>
</geneLocation>
<protein>
    <submittedName>
        <fullName evidence="1">Uncharacterized protein</fullName>
    </submittedName>
</protein>
<gene>
    <name evidence="1" type="ORF">pBS72_1130</name>
</gene>
<name>A0A1J0AKX3_BACIU</name>
<reference evidence="1" key="3">
    <citation type="journal article" date="2004" name="Mol. Biol. (Mosk.)">
        <title>The replication system of plasmids from Bacillus subtilis environmental isolates.</title>
        <authorList>
            <person name="Lagodich A.V."/>
            <person name="Shtaniuk Iu.V."/>
            <person name="Prozorov A.A."/>
            <person name="Titok M.A."/>
        </authorList>
    </citation>
    <scope>NUCLEOTIDE SEQUENCE</scope>
    <source>
        <strain evidence="1">72</strain>
        <plasmid evidence="1">pBS72</plasmid>
    </source>
</reference>
<dbReference type="EMBL" id="KX711616">
    <property type="protein sequence ID" value="APB62382.1"/>
    <property type="molecule type" value="Genomic_DNA"/>
</dbReference>
<dbReference type="AlphaFoldDB" id="A0A1J0AKX3"/>
<proteinExistence type="predicted"/>
<reference evidence="1" key="2">
    <citation type="journal article" date="2003" name="Plasmid">
        <title>Bacillus subtilis soil isolates: plasmid replicon analysis and construction of a new theta-replicating vector.</title>
        <authorList>
            <person name="Titok M.A."/>
            <person name="Chapuis J."/>
            <person name="Selezneva Y.V."/>
            <person name="Lagodich A.V."/>
            <person name="Prokulevich V.A."/>
            <person name="Ehrlich S.D."/>
            <person name="Janniere L."/>
        </authorList>
    </citation>
    <scope>NUCLEOTIDE SEQUENCE</scope>
    <source>
        <strain evidence="1">72</strain>
        <plasmid evidence="1">pBS72</plasmid>
    </source>
</reference>
<keyword evidence="1" id="KW-0614">Plasmid</keyword>
<accession>A0A1J0AKX3</accession>
<reference evidence="1" key="5">
    <citation type="submission" date="2016-08" db="EMBL/GenBank/DDBJ databases">
        <authorList>
            <person name="Satsunkevich N.E."/>
            <person name="Valentovich L.N."/>
            <person name="Kolomiets E.I."/>
            <person name="Titok M.A."/>
        </authorList>
    </citation>
    <scope>NUCLEOTIDE SEQUENCE</scope>
    <source>
        <strain evidence="1">72</strain>
        <plasmid evidence="1">pBS72</plasmid>
    </source>
</reference>